<dbReference type="FunFam" id="3.30.1360.40:FF:000001">
    <property type="entry name" value="Ribosome-recycling factor"/>
    <property type="match status" value="1"/>
</dbReference>
<dbReference type="GO" id="GO:0006412">
    <property type="term" value="P:translation"/>
    <property type="evidence" value="ECO:0007669"/>
    <property type="project" value="UniProtKB-KW"/>
</dbReference>
<name>A0A0G1QD89_9BACT</name>
<dbReference type="EMBL" id="LCLJ01000004">
    <property type="protein sequence ID" value="KKU15713.1"/>
    <property type="molecule type" value="Genomic_DNA"/>
</dbReference>
<dbReference type="PANTHER" id="PTHR20982:SF3">
    <property type="entry name" value="MITOCHONDRIAL RIBOSOME RECYCLING FACTOR PSEUDO 1"/>
    <property type="match status" value="1"/>
</dbReference>
<evidence type="ECO:0000256" key="2">
    <source>
        <dbReference type="ARBA" id="ARBA00022917"/>
    </source>
</evidence>
<feature type="domain" description="Ribosome recycling factor" evidence="3">
    <location>
        <begin position="20"/>
        <end position="181"/>
    </location>
</feature>
<keyword evidence="2" id="KW-0648">Protein biosynthesis</keyword>
<evidence type="ECO:0000259" key="3">
    <source>
        <dbReference type="Pfam" id="PF01765"/>
    </source>
</evidence>
<dbReference type="SUPFAM" id="SSF55194">
    <property type="entry name" value="Ribosome recycling factor, RRF"/>
    <property type="match status" value="1"/>
</dbReference>
<accession>A0A0G1QD89</accession>
<evidence type="ECO:0000313" key="4">
    <source>
        <dbReference type="EMBL" id="KKU15713.1"/>
    </source>
</evidence>
<dbReference type="NCBIfam" id="TIGR00496">
    <property type="entry name" value="frr"/>
    <property type="match status" value="1"/>
</dbReference>
<dbReference type="Gene3D" id="1.10.132.20">
    <property type="entry name" value="Ribosome-recycling factor"/>
    <property type="match status" value="1"/>
</dbReference>
<proteinExistence type="inferred from homology"/>
<comment type="similarity">
    <text evidence="1">Belongs to the RRF family.</text>
</comment>
<organism evidence="4 5">
    <name type="scientific">Candidatus Jorgensenbacteria bacterium GW2011_GWA2_45_9</name>
    <dbReference type="NCBI Taxonomy" id="1618663"/>
    <lineage>
        <taxon>Bacteria</taxon>
        <taxon>Candidatus Joergenseniibacteriota</taxon>
    </lineage>
</organism>
<gene>
    <name evidence="4" type="ORF">UX22_C0004G0034</name>
</gene>
<sequence>MDEIYKRLSAQIDSVINTFHEELSGVRTNRPNAGMVDGIKVSYYDQMTPLKHLGSVSVVPPRELHVQVWDASAIPLVIKAIEASSLGLSVTADGNVIRLFLPELSGERREELVKHVKKIAEQYKIQIRHWRDEFNKEVQKNFDAGDIAEDARFRSREEIQKIIDAGNGKIEALLESKIAEVKE</sequence>
<comment type="caution">
    <text evidence="4">The sequence shown here is derived from an EMBL/GenBank/DDBJ whole genome shotgun (WGS) entry which is preliminary data.</text>
</comment>
<dbReference type="InterPro" id="IPR036191">
    <property type="entry name" value="RRF_sf"/>
</dbReference>
<dbReference type="InterPro" id="IPR023584">
    <property type="entry name" value="Ribosome_recyc_fac_dom"/>
</dbReference>
<evidence type="ECO:0000256" key="1">
    <source>
        <dbReference type="ARBA" id="ARBA00005912"/>
    </source>
</evidence>
<dbReference type="GO" id="GO:0043023">
    <property type="term" value="F:ribosomal large subunit binding"/>
    <property type="evidence" value="ECO:0007669"/>
    <property type="project" value="TreeGrafter"/>
</dbReference>
<dbReference type="Proteomes" id="UP000034727">
    <property type="component" value="Unassembled WGS sequence"/>
</dbReference>
<dbReference type="Pfam" id="PF01765">
    <property type="entry name" value="RRF"/>
    <property type="match status" value="1"/>
</dbReference>
<dbReference type="AlphaFoldDB" id="A0A0G1QD89"/>
<dbReference type="Gene3D" id="3.30.1360.40">
    <property type="match status" value="1"/>
</dbReference>
<dbReference type="PANTHER" id="PTHR20982">
    <property type="entry name" value="RIBOSOME RECYCLING FACTOR"/>
    <property type="match status" value="1"/>
</dbReference>
<protein>
    <submittedName>
        <fullName evidence="4">Ribosome-recycling factor</fullName>
    </submittedName>
</protein>
<dbReference type="CDD" id="cd00520">
    <property type="entry name" value="RRF"/>
    <property type="match status" value="1"/>
</dbReference>
<dbReference type="InterPro" id="IPR002661">
    <property type="entry name" value="Ribosome_recyc_fac"/>
</dbReference>
<reference evidence="4 5" key="1">
    <citation type="journal article" date="2015" name="Nature">
        <title>rRNA introns, odd ribosomes, and small enigmatic genomes across a large radiation of phyla.</title>
        <authorList>
            <person name="Brown C.T."/>
            <person name="Hug L.A."/>
            <person name="Thomas B.C."/>
            <person name="Sharon I."/>
            <person name="Castelle C.J."/>
            <person name="Singh A."/>
            <person name="Wilkins M.J."/>
            <person name="Williams K.H."/>
            <person name="Banfield J.F."/>
        </authorList>
    </citation>
    <scope>NUCLEOTIDE SEQUENCE [LARGE SCALE GENOMIC DNA]</scope>
</reference>
<evidence type="ECO:0000313" key="5">
    <source>
        <dbReference type="Proteomes" id="UP000034727"/>
    </source>
</evidence>